<organism evidence="3 4">
    <name type="scientific">Glycomyces endophyticus</name>
    <dbReference type="NCBI Taxonomy" id="480996"/>
    <lineage>
        <taxon>Bacteria</taxon>
        <taxon>Bacillati</taxon>
        <taxon>Actinomycetota</taxon>
        <taxon>Actinomycetes</taxon>
        <taxon>Glycomycetales</taxon>
        <taxon>Glycomycetaceae</taxon>
        <taxon>Glycomyces</taxon>
    </lineage>
</organism>
<sequence length="375" mass="40355">MTNRPTTVAAIVLTGLAVAAVPTAAQAATACEPQVSASVNEELTERFGTYGDTAGRWTGADSAYSVPLPDGSTAWLYSDTFMGEVNDDLSRPIDSPFLHNSIIVDASAVDDSGDLTTVTGGTEAAPESLVKVPGGDEHQNWYWFGDGTVEGDTLQVMLLEFVKTGTGVFDFAFAGNAVASFDTDDMSLTAITDLPESTVNWGSAIYEDPQDGHTYVFGVEDNQAQKFAHLARVPSGSLASGPWEYYADGAWSADPDASTRILEGVSNEFSVQRYQGRFTLVTGDATEPLSAKIVMYRSDDLAGPYTDKTVLYETPETGGNVFTYNAKAHPHLGDGDTLLITYNVNSFVGDDLYADAHLYRPRYIDVDVRIPGRRR</sequence>
<dbReference type="EMBL" id="BAAAQF010000034">
    <property type="protein sequence ID" value="GAA1694385.1"/>
    <property type="molecule type" value="Genomic_DNA"/>
</dbReference>
<evidence type="ECO:0000313" key="4">
    <source>
        <dbReference type="Proteomes" id="UP001499851"/>
    </source>
</evidence>
<keyword evidence="4" id="KW-1185">Reference proteome</keyword>
<accession>A0ABP4TX47</accession>
<proteinExistence type="predicted"/>
<gene>
    <name evidence="3" type="ORF">GCM10009830_47690</name>
</gene>
<feature type="domain" description="DUF4185" evidence="2">
    <location>
        <begin position="204"/>
        <end position="340"/>
    </location>
</feature>
<dbReference type="PROSITE" id="PS51257">
    <property type="entry name" value="PROKAR_LIPOPROTEIN"/>
    <property type="match status" value="1"/>
</dbReference>
<evidence type="ECO:0000313" key="3">
    <source>
        <dbReference type="EMBL" id="GAA1694385.1"/>
    </source>
</evidence>
<evidence type="ECO:0000256" key="1">
    <source>
        <dbReference type="SAM" id="SignalP"/>
    </source>
</evidence>
<comment type="caution">
    <text evidence="3">The sequence shown here is derived from an EMBL/GenBank/DDBJ whole genome shotgun (WGS) entry which is preliminary data.</text>
</comment>
<dbReference type="RefSeq" id="WP_344492294.1">
    <property type="nucleotide sequence ID" value="NZ_BAAAQF010000034.1"/>
</dbReference>
<dbReference type="Pfam" id="PF13810">
    <property type="entry name" value="DUF4185"/>
    <property type="match status" value="1"/>
</dbReference>
<evidence type="ECO:0000259" key="2">
    <source>
        <dbReference type="Pfam" id="PF13810"/>
    </source>
</evidence>
<feature type="chain" id="PRO_5046024145" description="DUF4185 domain-containing protein" evidence="1">
    <location>
        <begin position="28"/>
        <end position="375"/>
    </location>
</feature>
<reference evidence="4" key="1">
    <citation type="journal article" date="2019" name="Int. J. Syst. Evol. Microbiol.">
        <title>The Global Catalogue of Microorganisms (GCM) 10K type strain sequencing project: providing services to taxonomists for standard genome sequencing and annotation.</title>
        <authorList>
            <consortium name="The Broad Institute Genomics Platform"/>
            <consortium name="The Broad Institute Genome Sequencing Center for Infectious Disease"/>
            <person name="Wu L."/>
            <person name="Ma J."/>
        </authorList>
    </citation>
    <scope>NUCLEOTIDE SEQUENCE [LARGE SCALE GENOMIC DNA]</scope>
    <source>
        <strain evidence="4">JCM 16001</strain>
    </source>
</reference>
<keyword evidence="1" id="KW-0732">Signal</keyword>
<dbReference type="InterPro" id="IPR025442">
    <property type="entry name" value="DUF4185"/>
</dbReference>
<protein>
    <recommendedName>
        <fullName evidence="2">DUF4185 domain-containing protein</fullName>
    </recommendedName>
</protein>
<name>A0ABP4TX47_9ACTN</name>
<dbReference type="Proteomes" id="UP001499851">
    <property type="component" value="Unassembled WGS sequence"/>
</dbReference>
<feature type="signal peptide" evidence="1">
    <location>
        <begin position="1"/>
        <end position="27"/>
    </location>
</feature>